<dbReference type="GO" id="GO:0009055">
    <property type="term" value="F:electron transfer activity"/>
    <property type="evidence" value="ECO:0007669"/>
    <property type="project" value="InterPro"/>
</dbReference>
<keyword evidence="5 6" id="KW-0472">Membrane</keyword>
<keyword evidence="3 6" id="KW-0812">Transmembrane</keyword>
<reference evidence="8" key="2">
    <citation type="journal article" date="2018" name="ISME J.">
        <title>A dynamic microbial community with high functional redundancy inhabits the cold, oxic subseafloor aquifer.</title>
        <authorList>
            <person name="Tully B.J."/>
            <person name="Wheat C.G."/>
            <person name="Glazer B.T."/>
            <person name="Huber J.A."/>
        </authorList>
    </citation>
    <scope>NUCLEOTIDE SEQUENCE</scope>
    <source>
        <strain evidence="8">NORP83</strain>
    </source>
</reference>
<dbReference type="EMBL" id="NVUS01000032">
    <property type="protein sequence ID" value="PCI97228.1"/>
    <property type="molecule type" value="Genomic_DNA"/>
</dbReference>
<dbReference type="Gene3D" id="1.20.950.20">
    <property type="entry name" value="Transmembrane di-heme cytochromes, Chain C"/>
    <property type="match status" value="1"/>
</dbReference>
<keyword evidence="4 6" id="KW-1133">Transmembrane helix</keyword>
<sequence length="223" mass="25002">MLKKQPQKTQVWDIYIRIFHWLLTFFVLTSFISIKYFDSLTVHFISGYCIIGLLVFRLIWGLFGSETARFVNFVKGPLAIVSYLKSLSNAQAHKASYGHSPIAALSVVAMLVILVAQVLSGLFFYDEEIFLEGPLAQYGSADLVDNARIYHPIGSNLVMFIIGAHLVAIAVYYILFKQNLVRPMIVGWRKSAEGKLLKVKHVAAFLCISCALIVVAFVVFFGN</sequence>
<feature type="transmembrane region" description="Helical" evidence="6">
    <location>
        <begin position="102"/>
        <end position="125"/>
    </location>
</feature>
<dbReference type="Pfam" id="PF01292">
    <property type="entry name" value="Ni_hydr_CYTB"/>
    <property type="match status" value="1"/>
</dbReference>
<accession>A0A2A4YQV0</accession>
<dbReference type="GO" id="GO:0020037">
    <property type="term" value="F:heme binding"/>
    <property type="evidence" value="ECO:0007669"/>
    <property type="project" value="TreeGrafter"/>
</dbReference>
<evidence type="ECO:0000256" key="5">
    <source>
        <dbReference type="ARBA" id="ARBA00023136"/>
    </source>
</evidence>
<feature type="transmembrane region" description="Helical" evidence="6">
    <location>
        <begin position="197"/>
        <end position="221"/>
    </location>
</feature>
<name>A0A2A4YQV0_9PROT</name>
<comment type="subcellular location">
    <subcellularLocation>
        <location evidence="1">Cell membrane</location>
        <topology evidence="1">Multi-pass membrane protein</topology>
    </subcellularLocation>
</comment>
<organism evidence="8">
    <name type="scientific">OCS116 cluster bacterium</name>
    <dbReference type="NCBI Taxonomy" id="2030921"/>
    <lineage>
        <taxon>Bacteria</taxon>
        <taxon>Pseudomonadati</taxon>
        <taxon>Pseudomonadota</taxon>
        <taxon>Alphaproteobacteria</taxon>
        <taxon>OCS116 cluster</taxon>
    </lineage>
</organism>
<dbReference type="AlphaFoldDB" id="A0A2A4YQV0"/>
<feature type="domain" description="Cytochrome b561 bacterial/Ni-hydrogenase" evidence="7">
    <location>
        <begin position="11"/>
        <end position="185"/>
    </location>
</feature>
<dbReference type="InterPro" id="IPR016174">
    <property type="entry name" value="Di-haem_cyt_TM"/>
</dbReference>
<dbReference type="GO" id="GO:0022904">
    <property type="term" value="P:respiratory electron transport chain"/>
    <property type="evidence" value="ECO:0007669"/>
    <property type="project" value="InterPro"/>
</dbReference>
<feature type="transmembrane region" description="Helical" evidence="6">
    <location>
        <begin position="12"/>
        <end position="34"/>
    </location>
</feature>
<evidence type="ECO:0000256" key="1">
    <source>
        <dbReference type="ARBA" id="ARBA00004651"/>
    </source>
</evidence>
<proteinExistence type="predicted"/>
<evidence type="ECO:0000259" key="7">
    <source>
        <dbReference type="Pfam" id="PF01292"/>
    </source>
</evidence>
<dbReference type="SUPFAM" id="SSF81342">
    <property type="entry name" value="Transmembrane di-heme cytochromes"/>
    <property type="match status" value="1"/>
</dbReference>
<keyword evidence="2" id="KW-1003">Cell membrane</keyword>
<dbReference type="PANTHER" id="PTHR30485">
    <property type="entry name" value="NI/FE-HYDROGENASE 1 B-TYPE CYTOCHROME SUBUNIT"/>
    <property type="match status" value="1"/>
</dbReference>
<dbReference type="GO" id="GO:0005886">
    <property type="term" value="C:plasma membrane"/>
    <property type="evidence" value="ECO:0007669"/>
    <property type="project" value="UniProtKB-SubCell"/>
</dbReference>
<reference key="1">
    <citation type="submission" date="2017-08" db="EMBL/GenBank/DDBJ databases">
        <title>A dynamic microbial community with high functional redundancy inhabits the cold, oxic subseafloor aquifer.</title>
        <authorList>
            <person name="Tully B.J."/>
            <person name="Wheat C.G."/>
            <person name="Glazer B.T."/>
            <person name="Huber J.A."/>
        </authorList>
    </citation>
    <scope>NUCLEOTIDE SEQUENCE [LARGE SCALE GENOMIC DNA]</scope>
</reference>
<evidence type="ECO:0000256" key="3">
    <source>
        <dbReference type="ARBA" id="ARBA00022692"/>
    </source>
</evidence>
<dbReference type="InterPro" id="IPR051542">
    <property type="entry name" value="Hydrogenase_cytochrome"/>
</dbReference>
<dbReference type="InterPro" id="IPR011577">
    <property type="entry name" value="Cyt_b561_bac/Ni-Hgenase"/>
</dbReference>
<comment type="caution">
    <text evidence="8">The sequence shown here is derived from an EMBL/GenBank/DDBJ whole genome shotgun (WGS) entry which is preliminary data.</text>
</comment>
<feature type="transmembrane region" description="Helical" evidence="6">
    <location>
        <begin position="40"/>
        <end position="60"/>
    </location>
</feature>
<feature type="transmembrane region" description="Helical" evidence="6">
    <location>
        <begin position="157"/>
        <end position="176"/>
    </location>
</feature>
<evidence type="ECO:0000256" key="6">
    <source>
        <dbReference type="SAM" id="Phobius"/>
    </source>
</evidence>
<dbReference type="PANTHER" id="PTHR30485:SF2">
    <property type="entry name" value="BLL0597 PROTEIN"/>
    <property type="match status" value="1"/>
</dbReference>
<evidence type="ECO:0000256" key="2">
    <source>
        <dbReference type="ARBA" id="ARBA00022475"/>
    </source>
</evidence>
<evidence type="ECO:0000256" key="4">
    <source>
        <dbReference type="ARBA" id="ARBA00022989"/>
    </source>
</evidence>
<gene>
    <name evidence="8" type="ORF">COB13_16170</name>
</gene>
<evidence type="ECO:0000313" key="8">
    <source>
        <dbReference type="EMBL" id="PCI97228.1"/>
    </source>
</evidence>
<protein>
    <recommendedName>
        <fullName evidence="7">Cytochrome b561 bacterial/Ni-hydrogenase domain-containing protein</fullName>
    </recommendedName>
</protein>